<organism evidence="2 3">
    <name type="scientific">Dendrobium catenatum</name>
    <dbReference type="NCBI Taxonomy" id="906689"/>
    <lineage>
        <taxon>Eukaryota</taxon>
        <taxon>Viridiplantae</taxon>
        <taxon>Streptophyta</taxon>
        <taxon>Embryophyta</taxon>
        <taxon>Tracheophyta</taxon>
        <taxon>Spermatophyta</taxon>
        <taxon>Magnoliopsida</taxon>
        <taxon>Liliopsida</taxon>
        <taxon>Asparagales</taxon>
        <taxon>Orchidaceae</taxon>
        <taxon>Epidendroideae</taxon>
        <taxon>Malaxideae</taxon>
        <taxon>Dendrobiinae</taxon>
        <taxon>Dendrobium</taxon>
    </lineage>
</organism>
<gene>
    <name evidence="2" type="ORF">MA16_Dca011081</name>
</gene>
<protein>
    <submittedName>
        <fullName evidence="2">Cardiolipin-specific phospholipase</fullName>
    </submittedName>
</protein>
<dbReference type="GO" id="GO:0009507">
    <property type="term" value="C:chloroplast"/>
    <property type="evidence" value="ECO:0007669"/>
    <property type="project" value="TreeGrafter"/>
</dbReference>
<sequence>MHTMQVGNGNRAQMHYGCWLPSPTSVVVRIKGLWLSKVSMSFSFSPSSCIRTRPFCREQKRLLSKQFYSHGSKTGILRRRLLSGGIALTVCFSLLNEGSVRGMEKLPFRPEGYNFWTWRGRKIHYVEQGRGLPIVLIHGFGASAFHWRYNIPELAKKYKVYALDLLGFGWSEKAIIEYDATIWKDQVADFMKDIVKEPAILVGNSLGGFTALFTASELPQLVRGLVLLNTAGQFRDSNLKPVINNEESAINKYVVNPVKQAFQRVFLRILFWQAKQPSRVKSVLQSVYINTSNVDDYLVESITRPAGDPNAGEVYYRLMTRFMIDQSNYTLDSILQKLSCPLLLLWGDLDPWVRPAKAVRIKEFYPNTSIVNLKAGHCPHDEVPELVNNALIDWLTSLDHEASF</sequence>
<dbReference type="PANTHER" id="PTHR46438">
    <property type="entry name" value="ALPHA/BETA-HYDROLASES SUPERFAMILY PROTEIN"/>
    <property type="match status" value="1"/>
</dbReference>
<proteinExistence type="predicted"/>
<evidence type="ECO:0000259" key="1">
    <source>
        <dbReference type="Pfam" id="PF00561"/>
    </source>
</evidence>
<evidence type="ECO:0000313" key="2">
    <source>
        <dbReference type="EMBL" id="PKU70235.1"/>
    </source>
</evidence>
<reference evidence="2 3" key="2">
    <citation type="journal article" date="2017" name="Nature">
        <title>The Apostasia genome and the evolution of orchids.</title>
        <authorList>
            <person name="Zhang G.Q."/>
            <person name="Liu K.W."/>
            <person name="Li Z."/>
            <person name="Lohaus R."/>
            <person name="Hsiao Y.Y."/>
            <person name="Niu S.C."/>
            <person name="Wang J.Y."/>
            <person name="Lin Y.C."/>
            <person name="Xu Q."/>
            <person name="Chen L.J."/>
            <person name="Yoshida K."/>
            <person name="Fujiwara S."/>
            <person name="Wang Z.W."/>
            <person name="Zhang Y.Q."/>
            <person name="Mitsuda N."/>
            <person name="Wang M."/>
            <person name="Liu G.H."/>
            <person name="Pecoraro L."/>
            <person name="Huang H.X."/>
            <person name="Xiao X.J."/>
            <person name="Lin M."/>
            <person name="Wu X.Y."/>
            <person name="Wu W.L."/>
            <person name="Chen Y.Y."/>
            <person name="Chang S.B."/>
            <person name="Sakamoto S."/>
            <person name="Ohme-Takagi M."/>
            <person name="Yagi M."/>
            <person name="Zeng S.J."/>
            <person name="Shen C.Y."/>
            <person name="Yeh C.M."/>
            <person name="Luo Y.B."/>
            <person name="Tsai W.C."/>
            <person name="Van de Peer Y."/>
            <person name="Liu Z.J."/>
        </authorList>
    </citation>
    <scope>NUCLEOTIDE SEQUENCE [LARGE SCALE GENOMIC DNA]</scope>
    <source>
        <tissue evidence="2">The whole plant</tissue>
    </source>
</reference>
<dbReference type="SUPFAM" id="SSF53474">
    <property type="entry name" value="alpha/beta-Hydrolases"/>
    <property type="match status" value="1"/>
</dbReference>
<feature type="domain" description="AB hydrolase-1" evidence="1">
    <location>
        <begin position="133"/>
        <end position="382"/>
    </location>
</feature>
<keyword evidence="3" id="KW-1185">Reference proteome</keyword>
<dbReference type="PANTHER" id="PTHR46438:SF2">
    <property type="entry name" value="ALPHA_BETA-HYDROLASES SUPERFAMILY PROTEIN"/>
    <property type="match status" value="1"/>
</dbReference>
<dbReference type="AlphaFoldDB" id="A0A2I0W3J9"/>
<dbReference type="InterPro" id="IPR000073">
    <property type="entry name" value="AB_hydrolase_1"/>
</dbReference>
<reference evidence="2 3" key="1">
    <citation type="journal article" date="2016" name="Sci. Rep.">
        <title>The Dendrobium catenatum Lindl. genome sequence provides insights into polysaccharide synthase, floral development and adaptive evolution.</title>
        <authorList>
            <person name="Zhang G.Q."/>
            <person name="Xu Q."/>
            <person name="Bian C."/>
            <person name="Tsai W.C."/>
            <person name="Yeh C.M."/>
            <person name="Liu K.W."/>
            <person name="Yoshida K."/>
            <person name="Zhang L.S."/>
            <person name="Chang S.B."/>
            <person name="Chen F."/>
            <person name="Shi Y."/>
            <person name="Su Y.Y."/>
            <person name="Zhang Y.Q."/>
            <person name="Chen L.J."/>
            <person name="Yin Y."/>
            <person name="Lin M."/>
            <person name="Huang H."/>
            <person name="Deng H."/>
            <person name="Wang Z.W."/>
            <person name="Zhu S.L."/>
            <person name="Zhao X."/>
            <person name="Deng C."/>
            <person name="Niu S.C."/>
            <person name="Huang J."/>
            <person name="Wang M."/>
            <person name="Liu G.H."/>
            <person name="Yang H.J."/>
            <person name="Xiao X.J."/>
            <person name="Hsiao Y.Y."/>
            <person name="Wu W.L."/>
            <person name="Chen Y.Y."/>
            <person name="Mitsuda N."/>
            <person name="Ohme-Takagi M."/>
            <person name="Luo Y.B."/>
            <person name="Van de Peer Y."/>
            <person name="Liu Z.J."/>
        </authorList>
    </citation>
    <scope>NUCLEOTIDE SEQUENCE [LARGE SCALE GENOMIC DNA]</scope>
    <source>
        <tissue evidence="2">The whole plant</tissue>
    </source>
</reference>
<dbReference type="Pfam" id="PF00561">
    <property type="entry name" value="Abhydrolase_1"/>
    <property type="match status" value="1"/>
</dbReference>
<dbReference type="STRING" id="906689.A0A2I0W3J9"/>
<evidence type="ECO:0000313" key="3">
    <source>
        <dbReference type="Proteomes" id="UP000233837"/>
    </source>
</evidence>
<dbReference type="FunFam" id="3.40.50.1820:FF:000150">
    <property type="entry name" value="Alpha/beta fold hydrolase"/>
    <property type="match status" value="1"/>
</dbReference>
<name>A0A2I0W3J9_9ASPA</name>
<dbReference type="EMBL" id="KZ502943">
    <property type="protein sequence ID" value="PKU70235.1"/>
    <property type="molecule type" value="Genomic_DNA"/>
</dbReference>
<dbReference type="OrthoDB" id="408373at2759"/>
<dbReference type="Gene3D" id="3.40.50.1820">
    <property type="entry name" value="alpha/beta hydrolase"/>
    <property type="match status" value="1"/>
</dbReference>
<dbReference type="PRINTS" id="PR00111">
    <property type="entry name" value="ABHYDROLASE"/>
</dbReference>
<dbReference type="Proteomes" id="UP000233837">
    <property type="component" value="Unassembled WGS sequence"/>
</dbReference>
<dbReference type="InterPro" id="IPR029058">
    <property type="entry name" value="AB_hydrolase_fold"/>
</dbReference>
<accession>A0A2I0W3J9</accession>